<feature type="region of interest" description="Disordered" evidence="1">
    <location>
        <begin position="606"/>
        <end position="632"/>
    </location>
</feature>
<gene>
    <name evidence="2" type="ORF">RF11_14473</name>
</gene>
<name>A0A0C2JQ92_THEKT</name>
<feature type="compositionally biased region" description="Polar residues" evidence="1">
    <location>
        <begin position="610"/>
        <end position="632"/>
    </location>
</feature>
<keyword evidence="3" id="KW-1185">Reference proteome</keyword>
<sequence>MQDFKDITTGSMVQDLENTNVENNDIPIFSCPGTKKRKCDCIQNYTQKEISSGSNRKFKNQDEANKYFNEMGSKALILLKEPYVEDNLDEGTTARRNMRRKSRWKKKSKRYVEYIMNTREKLKENGICEVSCRIILRYSHFYERPMTNANNGENSVIIVIKSNRSLKIKLNDLMVKRCCWRNCNQLLCENTPYYKKLRQEAKMSNVNKRAAIRTLIDFSKTERKVCKKFIYQVLHISRGTLKTVKEELKKTARTDTRVTNNASQSVPTRISRRPHPIVLSQNQPQSLPPIPGTINRPLYQPNDRLFCNSFKNIGLSPQKTYQHINRAFYREENWNLNDKIFPNHFSKYQPLADANLHSAPVNANQNLGNQILCLESVNTSYNQMAFPNPLQQNVQMPYCEHKYQTFQPNLTPVHIQHQNGYPNIFFNPNYIPEVHTDVVSLNSDTFYVLIPENNELRLIPLDGQENIIQYASPNTTHQAFNQGQMKNIHECISSNTTNQSYTPEKMINIHQFPSSNATNHAFTQEQWNNIQQCTSLKGILQVVNPESQDKINLYLSQNAKYPVFQPVQQNNILYPLPNFTCQDNIDQYPSHNDTYQVDHPEPRVLIQHHPSPNDTGQFIDTDPQNNNNPLHSLTTTNQLLTEEQLANTSSEFNLGPLMNIWQGFQHNKSQP</sequence>
<proteinExistence type="predicted"/>
<dbReference type="Proteomes" id="UP000031668">
    <property type="component" value="Unassembled WGS sequence"/>
</dbReference>
<evidence type="ECO:0000256" key="1">
    <source>
        <dbReference type="SAM" id="MobiDB-lite"/>
    </source>
</evidence>
<accession>A0A0C2JQ92</accession>
<protein>
    <submittedName>
        <fullName evidence="2">Uncharacterized protein</fullName>
    </submittedName>
</protein>
<organism evidence="2 3">
    <name type="scientific">Thelohanellus kitauei</name>
    <name type="common">Myxosporean</name>
    <dbReference type="NCBI Taxonomy" id="669202"/>
    <lineage>
        <taxon>Eukaryota</taxon>
        <taxon>Metazoa</taxon>
        <taxon>Cnidaria</taxon>
        <taxon>Myxozoa</taxon>
        <taxon>Myxosporea</taxon>
        <taxon>Bivalvulida</taxon>
        <taxon>Platysporina</taxon>
        <taxon>Myxobolidae</taxon>
        <taxon>Thelohanellus</taxon>
    </lineage>
</organism>
<dbReference type="AlphaFoldDB" id="A0A0C2JQ92"/>
<evidence type="ECO:0000313" key="3">
    <source>
        <dbReference type="Proteomes" id="UP000031668"/>
    </source>
</evidence>
<evidence type="ECO:0000313" key="2">
    <source>
        <dbReference type="EMBL" id="KII71543.1"/>
    </source>
</evidence>
<dbReference type="EMBL" id="JWZT01001722">
    <property type="protein sequence ID" value="KII71543.1"/>
    <property type="molecule type" value="Genomic_DNA"/>
</dbReference>
<comment type="caution">
    <text evidence="2">The sequence shown here is derived from an EMBL/GenBank/DDBJ whole genome shotgun (WGS) entry which is preliminary data.</text>
</comment>
<reference evidence="2 3" key="1">
    <citation type="journal article" date="2014" name="Genome Biol. Evol.">
        <title>The genome of the myxosporean Thelohanellus kitauei shows adaptations to nutrient acquisition within its fish host.</title>
        <authorList>
            <person name="Yang Y."/>
            <person name="Xiong J."/>
            <person name="Zhou Z."/>
            <person name="Huo F."/>
            <person name="Miao W."/>
            <person name="Ran C."/>
            <person name="Liu Y."/>
            <person name="Zhang J."/>
            <person name="Feng J."/>
            <person name="Wang M."/>
            <person name="Wang M."/>
            <person name="Wang L."/>
            <person name="Yao B."/>
        </authorList>
    </citation>
    <scope>NUCLEOTIDE SEQUENCE [LARGE SCALE GENOMIC DNA]</scope>
    <source>
        <strain evidence="2">Wuqing</strain>
    </source>
</reference>
<dbReference type="OrthoDB" id="10068017at2759"/>